<evidence type="ECO:0000313" key="3">
    <source>
        <dbReference type="Proteomes" id="UP000626092"/>
    </source>
</evidence>
<keyword evidence="1" id="KW-0732">Signal</keyword>
<protein>
    <submittedName>
        <fullName evidence="2">Uncharacterized protein</fullName>
    </submittedName>
</protein>
<gene>
    <name evidence="2" type="ORF">RHSIM_Rhsim05G0081900</name>
</gene>
<proteinExistence type="predicted"/>
<reference evidence="2" key="1">
    <citation type="submission" date="2019-11" db="EMBL/GenBank/DDBJ databases">
        <authorList>
            <person name="Liu Y."/>
            <person name="Hou J."/>
            <person name="Li T.-Q."/>
            <person name="Guan C.-H."/>
            <person name="Wu X."/>
            <person name="Wu H.-Z."/>
            <person name="Ling F."/>
            <person name="Zhang R."/>
            <person name="Shi X.-G."/>
            <person name="Ren J.-P."/>
            <person name="Chen E.-F."/>
            <person name="Sun J.-M."/>
        </authorList>
    </citation>
    <scope>NUCLEOTIDE SEQUENCE</scope>
    <source>
        <strain evidence="2">Adult_tree_wgs_1</strain>
        <tissue evidence="2">Leaves</tissue>
    </source>
</reference>
<accession>A0A834H031</accession>
<dbReference type="EMBL" id="WJXA01000005">
    <property type="protein sequence ID" value="KAF7142983.1"/>
    <property type="molecule type" value="Genomic_DNA"/>
</dbReference>
<evidence type="ECO:0000313" key="2">
    <source>
        <dbReference type="EMBL" id="KAF7142983.1"/>
    </source>
</evidence>
<dbReference type="Proteomes" id="UP000626092">
    <property type="component" value="Unassembled WGS sequence"/>
</dbReference>
<feature type="chain" id="PRO_5032847246" evidence="1">
    <location>
        <begin position="25"/>
        <end position="128"/>
    </location>
</feature>
<feature type="signal peptide" evidence="1">
    <location>
        <begin position="1"/>
        <end position="24"/>
    </location>
</feature>
<name>A0A834H031_RHOSS</name>
<sequence>MSSTTAATTHRLLRFLLVATLVLSSCSVPSTAKVKGCRFTTIYTFGDRNDSTSDGSTMSDPLCFLFPRFHLPSPKPYTTESPGAEFLNGASFATVMRAAFFVERDIPFPIHPLKQSLDAQIESFFKNL</sequence>
<comment type="caution">
    <text evidence="2">The sequence shown here is derived from an EMBL/GenBank/DDBJ whole genome shotgun (WGS) entry which is preliminary data.</text>
</comment>
<keyword evidence="3" id="KW-1185">Reference proteome</keyword>
<dbReference type="AlphaFoldDB" id="A0A834H031"/>
<evidence type="ECO:0000256" key="1">
    <source>
        <dbReference type="SAM" id="SignalP"/>
    </source>
</evidence>
<organism evidence="2 3">
    <name type="scientific">Rhododendron simsii</name>
    <name type="common">Sims's rhododendron</name>
    <dbReference type="NCBI Taxonomy" id="118357"/>
    <lineage>
        <taxon>Eukaryota</taxon>
        <taxon>Viridiplantae</taxon>
        <taxon>Streptophyta</taxon>
        <taxon>Embryophyta</taxon>
        <taxon>Tracheophyta</taxon>
        <taxon>Spermatophyta</taxon>
        <taxon>Magnoliopsida</taxon>
        <taxon>eudicotyledons</taxon>
        <taxon>Gunneridae</taxon>
        <taxon>Pentapetalae</taxon>
        <taxon>asterids</taxon>
        <taxon>Ericales</taxon>
        <taxon>Ericaceae</taxon>
        <taxon>Ericoideae</taxon>
        <taxon>Rhodoreae</taxon>
        <taxon>Rhododendron</taxon>
    </lineage>
</organism>